<feature type="binding site" evidence="5">
    <location>
        <position position="409"/>
    </location>
    <ligand>
        <name>Zn(2+)</name>
        <dbReference type="ChEBI" id="CHEBI:29105"/>
    </ligand>
</feature>
<dbReference type="HAMAP" id="MF_00168">
    <property type="entry name" value="Q_tRNA_Tgt"/>
    <property type="match status" value="1"/>
</dbReference>
<evidence type="ECO:0000256" key="1">
    <source>
        <dbReference type="ARBA" id="ARBA00022676"/>
    </source>
</evidence>
<keyword evidence="5" id="KW-0862">Zinc</keyword>
<dbReference type="SUPFAM" id="SSF51713">
    <property type="entry name" value="tRNA-guanine transglycosylase"/>
    <property type="match status" value="1"/>
</dbReference>
<sequence>MTETTTSAADAARANAGGAHAAGAPAGGDAAGGDTAGGDTAADRTQFGFDVGTTMSSGGRTGTIRTPHGTIATPAFIPVGTKATVKAVKPEDVDALGADAVLANAYHLFLQPGADIVDEAGGLGAFMNWPGPTYTDSGGFQVMSLGVGSKKVLTTEFAGKDRSDLQTVDKERRMANVDEDGVTFRSHLNGDIHRFTPEVSMQVQHQLGADIIFAFDELTMLTNTRAYQEESLERTRRWAERCVTEHVRLTQERTHRPYQALFGVLQGAQYEDLRRTAARDLGAMDFDGFGIGGALEKENLGTIVGWVCEELPEEKPRHLLGIGEPDDLFAAIRRGADTFDCVSPSRVARNAAVYSRDGRYNISGSRYKRDWQPIDPECSCYTCAHHSRAYLHHLWKAKEMLFSTLCTIHNEHFIVQLVAEIRGAIEDGRYDELEAEVMGRYYAKR</sequence>
<reference evidence="9" key="1">
    <citation type="submission" date="2017-02" db="EMBL/GenBank/DDBJ databases">
        <authorList>
            <person name="Dridi B."/>
        </authorList>
    </citation>
    <scope>NUCLEOTIDE SEQUENCE [LARGE SCALE GENOMIC DNA]</scope>
    <source>
        <strain evidence="9">B Co 03.10</strain>
    </source>
</reference>
<keyword evidence="3 5" id="KW-0819">tRNA processing</keyword>
<evidence type="ECO:0000256" key="2">
    <source>
        <dbReference type="ARBA" id="ARBA00022679"/>
    </source>
</evidence>
<dbReference type="EC" id="2.4.2.29" evidence="5"/>
<feature type="binding site" evidence="5">
    <location>
        <position position="266"/>
    </location>
    <ligand>
        <name>substrate</name>
    </ligand>
</feature>
<comment type="cofactor">
    <cofactor evidence="5">
        <name>Zn(2+)</name>
        <dbReference type="ChEBI" id="CHEBI:29105"/>
    </cofactor>
    <text evidence="5">Binds 1 zinc ion per subunit.</text>
</comment>
<comment type="catalytic activity">
    <reaction evidence="5">
        <text>7-aminomethyl-7-carbaguanine + guanosine(34) in tRNA = 7-aminomethyl-7-carbaguanosine(34) in tRNA + guanine</text>
        <dbReference type="Rhea" id="RHEA:24104"/>
        <dbReference type="Rhea" id="RHEA-COMP:10341"/>
        <dbReference type="Rhea" id="RHEA-COMP:10342"/>
        <dbReference type="ChEBI" id="CHEBI:16235"/>
        <dbReference type="ChEBI" id="CHEBI:58703"/>
        <dbReference type="ChEBI" id="CHEBI:74269"/>
        <dbReference type="ChEBI" id="CHEBI:82833"/>
        <dbReference type="EC" id="2.4.2.29"/>
    </reaction>
</comment>
<keyword evidence="2 5" id="KW-0808">Transferase</keyword>
<dbReference type="AlphaFoldDB" id="A0A1X6X9K4"/>
<feature type="compositionally biased region" description="Low complexity" evidence="6">
    <location>
        <begin position="52"/>
        <end position="66"/>
    </location>
</feature>
<organism evidence="8 9">
    <name type="scientific">Brevibacterium yomogidense</name>
    <dbReference type="NCBI Taxonomy" id="946573"/>
    <lineage>
        <taxon>Bacteria</taxon>
        <taxon>Bacillati</taxon>
        <taxon>Actinomycetota</taxon>
        <taxon>Actinomycetes</taxon>
        <taxon>Micrococcales</taxon>
        <taxon>Brevibacteriaceae</taxon>
        <taxon>Brevibacterium</taxon>
    </lineage>
</organism>
<feature type="binding site" evidence="5">
    <location>
        <begin position="136"/>
        <end position="140"/>
    </location>
    <ligand>
        <name>substrate</name>
    </ligand>
</feature>
<feature type="binding site" evidence="5">
    <location>
        <position position="216"/>
    </location>
    <ligand>
        <name>substrate</name>
    </ligand>
</feature>
<comment type="subunit">
    <text evidence="5">Homodimer. Within each dimer, one monomer is responsible for RNA recognition and catalysis, while the other monomer binds to the replacement base PreQ1.</text>
</comment>
<dbReference type="NCBIfam" id="TIGR00430">
    <property type="entry name" value="Q_tRNA_tgt"/>
    <property type="match status" value="1"/>
</dbReference>
<dbReference type="NCBIfam" id="TIGR00449">
    <property type="entry name" value="tgt_general"/>
    <property type="match status" value="1"/>
</dbReference>
<name>A0A1X6X9K4_9MICO</name>
<evidence type="ECO:0000259" key="7">
    <source>
        <dbReference type="Pfam" id="PF01702"/>
    </source>
</evidence>
<dbReference type="InterPro" id="IPR002616">
    <property type="entry name" value="tRNA_ribo_trans-like"/>
</dbReference>
<accession>A0A1X6X9K4</accession>
<comment type="function">
    <text evidence="5">Catalyzes the base-exchange of a guanine (G) residue with the queuine precursor 7-aminomethyl-7-deazaguanine (PreQ1) at position 34 (anticodon wobble position) in tRNAs with GU(N) anticodons (tRNA-Asp, -Asn, -His and -Tyr). Catalysis occurs through a double-displacement mechanism. The nucleophile active site attacks the C1' of nucleotide 34 to detach the guanine base from the RNA, forming a covalent enzyme-RNA intermediate. The proton acceptor active site deprotonates the incoming PreQ1, allowing a nucleophilic attack on the C1' of the ribose to form the product. After dissociation, two additional enzymatic reactions on the tRNA convert PreQ1 to queuine (Q), resulting in the hypermodified nucleoside queuosine (7-(((4,5-cis-dihydroxy-2-cyclopenten-1-yl)amino)methyl)-7-deazaguanosine).</text>
</comment>
<keyword evidence="9" id="KW-1185">Reference proteome</keyword>
<evidence type="ECO:0000313" key="9">
    <source>
        <dbReference type="Proteomes" id="UP000196581"/>
    </source>
</evidence>
<evidence type="ECO:0000256" key="4">
    <source>
        <dbReference type="ARBA" id="ARBA00022785"/>
    </source>
</evidence>
<dbReference type="UniPathway" id="UPA00392"/>
<evidence type="ECO:0000313" key="8">
    <source>
        <dbReference type="EMBL" id="SLM95835.1"/>
    </source>
</evidence>
<dbReference type="RefSeq" id="WP_087005738.1">
    <property type="nucleotide sequence ID" value="NZ_FWFF01000006.1"/>
</dbReference>
<feature type="compositionally biased region" description="Gly residues" evidence="6">
    <location>
        <begin position="25"/>
        <end position="36"/>
    </location>
</feature>
<dbReference type="EMBL" id="FWFF01000006">
    <property type="protein sequence ID" value="SLM95835.1"/>
    <property type="molecule type" value="Genomic_DNA"/>
</dbReference>
<feature type="region of interest" description="RNA binding" evidence="5">
    <location>
        <begin position="321"/>
        <end position="327"/>
    </location>
</feature>
<keyword evidence="5" id="KW-0479">Metal-binding</keyword>
<evidence type="ECO:0000256" key="3">
    <source>
        <dbReference type="ARBA" id="ARBA00022694"/>
    </source>
</evidence>
<feature type="binding site" evidence="5">
    <location>
        <position position="293"/>
    </location>
    <ligand>
        <name>substrate</name>
    </ligand>
</feature>
<feature type="region of interest" description="Disordered" evidence="6">
    <location>
        <begin position="1"/>
        <end position="71"/>
    </location>
</feature>
<dbReference type="PANTHER" id="PTHR46499">
    <property type="entry name" value="QUEUINE TRNA-RIBOSYLTRANSFERASE"/>
    <property type="match status" value="1"/>
</dbReference>
<feature type="binding site" evidence="5">
    <location>
        <position position="378"/>
    </location>
    <ligand>
        <name>Zn(2+)</name>
        <dbReference type="ChEBI" id="CHEBI:29105"/>
    </ligand>
</feature>
<feature type="binding site" evidence="5">
    <location>
        <position position="383"/>
    </location>
    <ligand>
        <name>Zn(2+)</name>
        <dbReference type="ChEBI" id="CHEBI:29105"/>
    </ligand>
</feature>
<dbReference type="GO" id="GO:0005829">
    <property type="term" value="C:cytosol"/>
    <property type="evidence" value="ECO:0007669"/>
    <property type="project" value="TreeGrafter"/>
</dbReference>
<feature type="active site" description="Nucleophile" evidence="5">
    <location>
        <position position="340"/>
    </location>
</feature>
<dbReference type="Pfam" id="PF01702">
    <property type="entry name" value="TGT"/>
    <property type="match status" value="1"/>
</dbReference>
<dbReference type="InterPro" id="IPR004803">
    <property type="entry name" value="TGT"/>
</dbReference>
<dbReference type="InterPro" id="IPR036511">
    <property type="entry name" value="TGT-like_sf"/>
</dbReference>
<dbReference type="GO" id="GO:0008479">
    <property type="term" value="F:tRNA-guanosine(34) queuine transglycosylase activity"/>
    <property type="evidence" value="ECO:0007669"/>
    <property type="project" value="UniProtKB-UniRule"/>
</dbReference>
<dbReference type="GO" id="GO:0046872">
    <property type="term" value="F:metal ion binding"/>
    <property type="evidence" value="ECO:0007669"/>
    <property type="project" value="UniProtKB-KW"/>
</dbReference>
<feature type="compositionally biased region" description="Low complexity" evidence="6">
    <location>
        <begin position="1"/>
        <end position="24"/>
    </location>
</feature>
<comment type="similarity">
    <text evidence="5">Belongs to the queuine tRNA-ribosyltransferase family.</text>
</comment>
<feature type="binding site" evidence="5">
    <location>
        <position position="380"/>
    </location>
    <ligand>
        <name>Zn(2+)</name>
        <dbReference type="ChEBI" id="CHEBI:29105"/>
    </ligand>
</feature>
<proteinExistence type="inferred from homology"/>
<evidence type="ECO:0000256" key="6">
    <source>
        <dbReference type="SAM" id="MobiDB-lite"/>
    </source>
</evidence>
<feature type="active site" description="Proton acceptor" evidence="5">
    <location>
        <position position="136"/>
    </location>
</feature>
<comment type="caution">
    <text evidence="5">Lacks conserved residue(s) required for the propagation of feature annotation.</text>
</comment>
<keyword evidence="4 5" id="KW-0671">Queuosine biosynthesis</keyword>
<feature type="domain" description="tRNA-guanine(15) transglycosylase-like" evidence="7">
    <location>
        <begin position="58"/>
        <end position="442"/>
    </location>
</feature>
<comment type="pathway">
    <text evidence="5">tRNA modification; tRNA-queuosine biosynthesis.</text>
</comment>
<evidence type="ECO:0000256" key="5">
    <source>
        <dbReference type="HAMAP-Rule" id="MF_00168"/>
    </source>
</evidence>
<dbReference type="GO" id="GO:0008616">
    <property type="term" value="P:tRNA queuosine(34) biosynthetic process"/>
    <property type="evidence" value="ECO:0007669"/>
    <property type="project" value="UniProtKB-UniRule"/>
</dbReference>
<keyword evidence="1 5" id="KW-0328">Glycosyltransferase</keyword>
<dbReference type="Gene3D" id="3.20.20.105">
    <property type="entry name" value="Queuine tRNA-ribosyltransferase-like"/>
    <property type="match status" value="1"/>
</dbReference>
<protein>
    <recommendedName>
        <fullName evidence="5">Queuine tRNA-ribosyltransferase</fullName>
        <ecNumber evidence="5">2.4.2.29</ecNumber>
    </recommendedName>
    <alternativeName>
        <fullName evidence="5">Guanine insertion enzyme</fullName>
    </alternativeName>
    <alternativeName>
        <fullName evidence="5">tRNA-guanine transglycosylase</fullName>
    </alternativeName>
</protein>
<gene>
    <name evidence="5" type="primary">tgt</name>
    <name evidence="8" type="ORF">FM105_05085</name>
</gene>
<dbReference type="Proteomes" id="UP000196581">
    <property type="component" value="Unassembled WGS sequence"/>
</dbReference>
<dbReference type="InterPro" id="IPR050076">
    <property type="entry name" value="ArchSynthase1/Queuine_TRR"/>
</dbReference>
<dbReference type="PANTHER" id="PTHR46499:SF1">
    <property type="entry name" value="QUEUINE TRNA-RIBOSYLTRANSFERASE"/>
    <property type="match status" value="1"/>
</dbReference>